<gene>
    <name evidence="2" type="primary">OSJNBa0094B20.12</name>
</gene>
<evidence type="ECO:0000313" key="3">
    <source>
        <dbReference type="Proteomes" id="UP000000763"/>
    </source>
</evidence>
<dbReference type="AlphaFoldDB" id="Q69LQ1"/>
<feature type="compositionally biased region" description="Basic residues" evidence="1">
    <location>
        <begin position="15"/>
        <end position="26"/>
    </location>
</feature>
<feature type="compositionally biased region" description="Low complexity" evidence="1">
    <location>
        <begin position="42"/>
        <end position="65"/>
    </location>
</feature>
<proteinExistence type="predicted"/>
<evidence type="ECO:0000256" key="1">
    <source>
        <dbReference type="SAM" id="MobiDB-lite"/>
    </source>
</evidence>
<evidence type="ECO:0000313" key="2">
    <source>
        <dbReference type="EMBL" id="BAD34046.1"/>
    </source>
</evidence>
<sequence>MTTAPGPREATSMRSIRRNSRWNHIRNVRDIPSSPLPPFPSGRQAAGGAAPGRAALCSGEQAAGGPARGGGATSGRHRPWPQAAGAGRGGR</sequence>
<protein>
    <submittedName>
        <fullName evidence="2">Uncharacterized protein</fullName>
    </submittedName>
</protein>
<reference evidence="3" key="1">
    <citation type="journal article" date="2005" name="Nature">
        <title>The map-based sequence of the rice genome.</title>
        <authorList>
            <consortium name="International rice genome sequencing project (IRGSP)"/>
            <person name="Matsumoto T."/>
            <person name="Wu J."/>
            <person name="Kanamori H."/>
            <person name="Katayose Y."/>
            <person name="Fujisawa M."/>
            <person name="Namiki N."/>
            <person name="Mizuno H."/>
            <person name="Yamamoto K."/>
            <person name="Antonio B.A."/>
            <person name="Baba T."/>
            <person name="Sakata K."/>
            <person name="Nagamura Y."/>
            <person name="Aoki H."/>
            <person name="Arikawa K."/>
            <person name="Arita K."/>
            <person name="Bito T."/>
            <person name="Chiden Y."/>
            <person name="Fujitsuka N."/>
            <person name="Fukunaka R."/>
            <person name="Hamada M."/>
            <person name="Harada C."/>
            <person name="Hayashi A."/>
            <person name="Hijishita S."/>
            <person name="Honda M."/>
            <person name="Hosokawa S."/>
            <person name="Ichikawa Y."/>
            <person name="Idonuma A."/>
            <person name="Iijima M."/>
            <person name="Ikeda M."/>
            <person name="Ikeno M."/>
            <person name="Ito K."/>
            <person name="Ito S."/>
            <person name="Ito T."/>
            <person name="Ito Y."/>
            <person name="Ito Y."/>
            <person name="Iwabuchi A."/>
            <person name="Kamiya K."/>
            <person name="Karasawa W."/>
            <person name="Kurita K."/>
            <person name="Katagiri S."/>
            <person name="Kikuta A."/>
            <person name="Kobayashi H."/>
            <person name="Kobayashi N."/>
            <person name="Machita K."/>
            <person name="Maehara T."/>
            <person name="Masukawa M."/>
            <person name="Mizubayashi T."/>
            <person name="Mukai Y."/>
            <person name="Nagasaki H."/>
            <person name="Nagata Y."/>
            <person name="Naito S."/>
            <person name="Nakashima M."/>
            <person name="Nakama Y."/>
            <person name="Nakamichi Y."/>
            <person name="Nakamura M."/>
            <person name="Meguro A."/>
            <person name="Negishi M."/>
            <person name="Ohta I."/>
            <person name="Ohta T."/>
            <person name="Okamoto M."/>
            <person name="Ono N."/>
            <person name="Saji S."/>
            <person name="Sakaguchi M."/>
            <person name="Sakai K."/>
            <person name="Shibata M."/>
            <person name="Shimokawa T."/>
            <person name="Song J."/>
            <person name="Takazaki Y."/>
            <person name="Terasawa K."/>
            <person name="Tsugane M."/>
            <person name="Tsuji K."/>
            <person name="Ueda S."/>
            <person name="Waki K."/>
            <person name="Yamagata H."/>
            <person name="Yamamoto M."/>
            <person name="Yamamoto S."/>
            <person name="Yamane H."/>
            <person name="Yoshiki S."/>
            <person name="Yoshihara R."/>
            <person name="Yukawa K."/>
            <person name="Zhong H."/>
            <person name="Yano M."/>
            <person name="Yuan Q."/>
            <person name="Ouyang S."/>
            <person name="Liu J."/>
            <person name="Jones K.M."/>
            <person name="Gansberger K."/>
            <person name="Moffat K."/>
            <person name="Hill J."/>
            <person name="Bera J."/>
            <person name="Fadrosh D."/>
            <person name="Jin S."/>
            <person name="Johri S."/>
            <person name="Kim M."/>
            <person name="Overton L."/>
            <person name="Reardon M."/>
            <person name="Tsitrin T."/>
            <person name="Vuong H."/>
            <person name="Weaver B."/>
            <person name="Ciecko A."/>
            <person name="Tallon L."/>
            <person name="Jackson J."/>
            <person name="Pai G."/>
            <person name="Aken S.V."/>
            <person name="Utterback T."/>
            <person name="Reidmuller S."/>
            <person name="Feldblyum T."/>
            <person name="Hsiao J."/>
            <person name="Zismann V."/>
            <person name="Iobst S."/>
            <person name="de Vazeille A.R."/>
            <person name="Buell C.R."/>
            <person name="Ying K."/>
            <person name="Li Y."/>
            <person name="Lu T."/>
            <person name="Huang Y."/>
            <person name="Zhao Q."/>
            <person name="Feng Q."/>
            <person name="Zhang L."/>
            <person name="Zhu J."/>
            <person name="Weng Q."/>
            <person name="Mu J."/>
            <person name="Lu Y."/>
            <person name="Fan D."/>
            <person name="Liu Y."/>
            <person name="Guan J."/>
            <person name="Zhang Y."/>
            <person name="Yu S."/>
            <person name="Liu X."/>
            <person name="Zhang Y."/>
            <person name="Hong G."/>
            <person name="Han B."/>
            <person name="Choisne N."/>
            <person name="Demange N."/>
            <person name="Orjeda G."/>
            <person name="Samain S."/>
            <person name="Cattolico L."/>
            <person name="Pelletier E."/>
            <person name="Couloux A."/>
            <person name="Segurens B."/>
            <person name="Wincker P."/>
            <person name="D'Hont A."/>
            <person name="Scarpelli C."/>
            <person name="Weissenbach J."/>
            <person name="Salanoubat M."/>
            <person name="Quetier F."/>
            <person name="Yu Y."/>
            <person name="Kim H.R."/>
            <person name="Rambo T."/>
            <person name="Currie J."/>
            <person name="Collura K."/>
            <person name="Luo M."/>
            <person name="Yang T."/>
            <person name="Ammiraju J.S.S."/>
            <person name="Engler F."/>
            <person name="Soderlund C."/>
            <person name="Wing R.A."/>
            <person name="Palmer L.E."/>
            <person name="de la Bastide M."/>
            <person name="Spiegel L."/>
            <person name="Nascimento L."/>
            <person name="Zutavern T."/>
            <person name="O'Shaughnessy A."/>
            <person name="Dike S."/>
            <person name="Dedhia N."/>
            <person name="Preston R."/>
            <person name="Balija V."/>
            <person name="McCombie W.R."/>
            <person name="Chow T."/>
            <person name="Chen H."/>
            <person name="Chung M."/>
            <person name="Chen C."/>
            <person name="Shaw J."/>
            <person name="Wu H."/>
            <person name="Hsiao K."/>
            <person name="Chao Y."/>
            <person name="Chu M."/>
            <person name="Cheng C."/>
            <person name="Hour A."/>
            <person name="Lee P."/>
            <person name="Lin S."/>
            <person name="Lin Y."/>
            <person name="Liou J."/>
            <person name="Liu S."/>
            <person name="Hsing Y."/>
            <person name="Raghuvanshi S."/>
            <person name="Mohanty A."/>
            <person name="Bharti A.K."/>
            <person name="Gaur A."/>
            <person name="Gupta V."/>
            <person name="Kumar D."/>
            <person name="Ravi V."/>
            <person name="Vij S."/>
            <person name="Kapur A."/>
            <person name="Khurana P."/>
            <person name="Khurana P."/>
            <person name="Khurana J.P."/>
            <person name="Tyagi A.K."/>
            <person name="Gaikwad K."/>
            <person name="Singh A."/>
            <person name="Dalal V."/>
            <person name="Srivastava S."/>
            <person name="Dixit A."/>
            <person name="Pal A.K."/>
            <person name="Ghazi I.A."/>
            <person name="Yadav M."/>
            <person name="Pandit A."/>
            <person name="Bhargava A."/>
            <person name="Sureshbabu K."/>
            <person name="Batra K."/>
            <person name="Sharma T.R."/>
            <person name="Mohapatra T."/>
            <person name="Singh N.K."/>
            <person name="Messing J."/>
            <person name="Nelson A.B."/>
            <person name="Fuks G."/>
            <person name="Kavchok S."/>
            <person name="Keizer G."/>
            <person name="Linton E."/>
            <person name="Llaca V."/>
            <person name="Song R."/>
            <person name="Tanyolac B."/>
            <person name="Young S."/>
            <person name="Ho-Il K."/>
            <person name="Hahn J.H."/>
            <person name="Sangsakoo G."/>
            <person name="Vanavichit A."/>
            <person name="de Mattos Luiz.A.T."/>
            <person name="Zimmer P.D."/>
            <person name="Malone G."/>
            <person name="Dellagostin O."/>
            <person name="de Oliveira A.C."/>
            <person name="Bevan M."/>
            <person name="Bancroft I."/>
            <person name="Minx P."/>
            <person name="Cordum H."/>
            <person name="Wilson R."/>
            <person name="Cheng Z."/>
            <person name="Jin W."/>
            <person name="Jiang J."/>
            <person name="Leong S.A."/>
            <person name="Iwama H."/>
            <person name="Gojobori T."/>
            <person name="Itoh T."/>
            <person name="Niimura Y."/>
            <person name="Fujii Y."/>
            <person name="Habara T."/>
            <person name="Sakai H."/>
            <person name="Sato Y."/>
            <person name="Wilson G."/>
            <person name="Kumar K."/>
            <person name="McCouch S."/>
            <person name="Juretic N."/>
            <person name="Hoen D."/>
            <person name="Wright S."/>
            <person name="Bruskiewich R."/>
            <person name="Bureau T."/>
            <person name="Miyao A."/>
            <person name="Hirochika H."/>
            <person name="Nishikawa T."/>
            <person name="Kadowaki K."/>
            <person name="Sugiura M."/>
            <person name="Burr B."/>
            <person name="Sasaki T."/>
        </authorList>
    </citation>
    <scope>NUCLEOTIDE SEQUENCE [LARGE SCALE GENOMIC DNA]</scope>
    <source>
        <strain evidence="3">cv. Nipponbare</strain>
    </source>
</reference>
<name>Q69LQ1_ORYSJ</name>
<feature type="region of interest" description="Disordered" evidence="1">
    <location>
        <begin position="1"/>
        <end position="91"/>
    </location>
</feature>
<accession>Q69LQ1</accession>
<dbReference type="Proteomes" id="UP000000763">
    <property type="component" value="Chromosome 9"/>
</dbReference>
<reference evidence="3" key="2">
    <citation type="journal article" date="2008" name="Nucleic Acids Res.">
        <title>The rice annotation project database (RAP-DB): 2008 update.</title>
        <authorList>
            <consortium name="The rice annotation project (RAP)"/>
        </authorList>
    </citation>
    <scope>GENOME REANNOTATION</scope>
    <source>
        <strain evidence="3">cv. Nipponbare</strain>
    </source>
</reference>
<organism evidence="2 3">
    <name type="scientific">Oryza sativa subsp. japonica</name>
    <name type="common">Rice</name>
    <dbReference type="NCBI Taxonomy" id="39947"/>
    <lineage>
        <taxon>Eukaryota</taxon>
        <taxon>Viridiplantae</taxon>
        <taxon>Streptophyta</taxon>
        <taxon>Embryophyta</taxon>
        <taxon>Tracheophyta</taxon>
        <taxon>Spermatophyta</taxon>
        <taxon>Magnoliopsida</taxon>
        <taxon>Liliopsida</taxon>
        <taxon>Poales</taxon>
        <taxon>Poaceae</taxon>
        <taxon>BOP clade</taxon>
        <taxon>Oryzoideae</taxon>
        <taxon>Oryzeae</taxon>
        <taxon>Oryzinae</taxon>
        <taxon>Oryza</taxon>
        <taxon>Oryza sativa</taxon>
    </lineage>
</organism>
<dbReference type="EMBL" id="AP005821">
    <property type="protein sequence ID" value="BAD34046.1"/>
    <property type="molecule type" value="Genomic_DNA"/>
</dbReference>